<organism evidence="1 2">
    <name type="scientific">Breznakiella homolactica</name>
    <dbReference type="NCBI Taxonomy" id="2798577"/>
    <lineage>
        <taxon>Bacteria</taxon>
        <taxon>Pseudomonadati</taxon>
        <taxon>Spirochaetota</taxon>
        <taxon>Spirochaetia</taxon>
        <taxon>Spirochaetales</taxon>
        <taxon>Breznakiellaceae</taxon>
        <taxon>Breznakiella</taxon>
    </lineage>
</organism>
<dbReference type="KEGG" id="bhc:JFL75_11805"/>
<dbReference type="RefSeq" id="WP_215624937.1">
    <property type="nucleotide sequence ID" value="NZ_CP067089.2"/>
</dbReference>
<reference evidence="1" key="1">
    <citation type="submission" date="2021-01" db="EMBL/GenBank/DDBJ databases">
        <title>Description of Breznakiella homolactica.</title>
        <authorList>
            <person name="Song Y."/>
            <person name="Brune A."/>
        </authorList>
    </citation>
    <scope>NUCLEOTIDE SEQUENCE</scope>
    <source>
        <strain evidence="1">RmG30</strain>
    </source>
</reference>
<dbReference type="EMBL" id="CP067089">
    <property type="protein sequence ID" value="QQO07631.1"/>
    <property type="molecule type" value="Genomic_DNA"/>
</dbReference>
<protein>
    <submittedName>
        <fullName evidence="1">Uncharacterized protein</fullName>
    </submittedName>
</protein>
<evidence type="ECO:0000313" key="1">
    <source>
        <dbReference type="EMBL" id="QQO07631.1"/>
    </source>
</evidence>
<dbReference type="Proteomes" id="UP000595917">
    <property type="component" value="Chromosome"/>
</dbReference>
<keyword evidence="2" id="KW-1185">Reference proteome</keyword>
<gene>
    <name evidence="1" type="ORF">JFL75_11805</name>
</gene>
<sequence>MGIGYILVNKTKREAISFYRLPVNTMREISGNPVSAAIVTRYLFKNPCDCIAFCPDNINSDDPSWPMAGLSWEDINGFKDVTGELIDDLIRNKILRDDGILFQDGDDPDIFIRKISNIGMG</sequence>
<name>A0A7T7XJQ4_9SPIR</name>
<dbReference type="AlphaFoldDB" id="A0A7T7XJQ4"/>
<evidence type="ECO:0000313" key="2">
    <source>
        <dbReference type="Proteomes" id="UP000595917"/>
    </source>
</evidence>
<accession>A0A7T7XJQ4</accession>
<proteinExistence type="predicted"/>